<dbReference type="GO" id="GO:0005886">
    <property type="term" value="C:plasma membrane"/>
    <property type="evidence" value="ECO:0007669"/>
    <property type="project" value="TreeGrafter"/>
</dbReference>
<evidence type="ECO:0000313" key="14">
    <source>
        <dbReference type="EMBL" id="RCS54284.1"/>
    </source>
</evidence>
<feature type="transmembrane region" description="Helical" evidence="11">
    <location>
        <begin position="15"/>
        <end position="38"/>
    </location>
</feature>
<dbReference type="InterPro" id="IPR050428">
    <property type="entry name" value="TCS_sensor_his_kinase"/>
</dbReference>
<dbReference type="Pfam" id="PF02518">
    <property type="entry name" value="HATPase_c"/>
    <property type="match status" value="1"/>
</dbReference>
<dbReference type="SUPFAM" id="SSF55874">
    <property type="entry name" value="ATPase domain of HSP90 chaperone/DNA topoisomerase II/histidine kinase"/>
    <property type="match status" value="1"/>
</dbReference>
<feature type="transmembrane region" description="Helical" evidence="11">
    <location>
        <begin position="158"/>
        <end position="183"/>
    </location>
</feature>
<dbReference type="CDD" id="cd00082">
    <property type="entry name" value="HisKA"/>
    <property type="match status" value="1"/>
</dbReference>
<dbReference type="PROSITE" id="PS50885">
    <property type="entry name" value="HAMP"/>
    <property type="match status" value="1"/>
</dbReference>
<dbReference type="Pfam" id="PF00672">
    <property type="entry name" value="HAMP"/>
    <property type="match status" value="1"/>
</dbReference>
<dbReference type="EC" id="2.7.13.3" evidence="3"/>
<dbReference type="SMART" id="SM00387">
    <property type="entry name" value="HATPase_c"/>
    <property type="match status" value="1"/>
</dbReference>
<keyword evidence="9" id="KW-0902">Two-component regulatory system</keyword>
<dbReference type="Gene3D" id="6.10.340.10">
    <property type="match status" value="1"/>
</dbReference>
<dbReference type="InterPro" id="IPR003660">
    <property type="entry name" value="HAMP_dom"/>
</dbReference>
<dbReference type="AlphaFoldDB" id="A0A368KXV4"/>
<evidence type="ECO:0000256" key="7">
    <source>
        <dbReference type="ARBA" id="ARBA00022777"/>
    </source>
</evidence>
<sequence length="472" mass="52467">MLMPQQKPTLAKLLLWSHLAIAALTLLAFAVVVFVMYYRTTCAKVESELLGLAEVLSQELQRGVAPQALTIPEVIVHRLGPAPRDRAFWVVYGQGNQVLASHGEVDPSLENEPQSRRHQGKHPYHAERRGRQFLLWTSTSDGGQLLVGRPMAKEFDEFFWLAGYLVLVVAVGLLVSGLLAIAISRRIAQPIETFALQATQITHRHLDERLETEQVTREMTTLALSFNQMLDQLQAAFTKQRQFTSDAAHELRTPIAVIASQCDLSLSKPREADHYRNALGTCRDAASHMQVLVDQLLQLARLGQAGSQVTQRTPVDLCELTRQVVRQLQPLAMESDIELNVDAEPNAVVVANATQMRQLLFNVIRNAIQFSHPKQSVEIYVARQTDQVLVTVQDHGIGIAADQLQHICDRFYQVEKARTTSATRGVGLGLSIASEIVAAHQATLEFKSQPEEGTEVCLRFPLGALENRIACM</sequence>
<dbReference type="EMBL" id="QPEX01000010">
    <property type="protein sequence ID" value="RCS54284.1"/>
    <property type="molecule type" value="Genomic_DNA"/>
</dbReference>
<dbReference type="InterPro" id="IPR004358">
    <property type="entry name" value="Sig_transdc_His_kin-like_C"/>
</dbReference>
<dbReference type="CDD" id="cd06225">
    <property type="entry name" value="HAMP"/>
    <property type="match status" value="1"/>
</dbReference>
<dbReference type="SMART" id="SM00388">
    <property type="entry name" value="HisKA"/>
    <property type="match status" value="1"/>
</dbReference>
<organism evidence="14 15">
    <name type="scientific">Bremerella cremea</name>
    <dbReference type="NCBI Taxonomy" id="1031537"/>
    <lineage>
        <taxon>Bacteria</taxon>
        <taxon>Pseudomonadati</taxon>
        <taxon>Planctomycetota</taxon>
        <taxon>Planctomycetia</taxon>
        <taxon>Pirellulales</taxon>
        <taxon>Pirellulaceae</taxon>
        <taxon>Bremerella</taxon>
    </lineage>
</organism>
<evidence type="ECO:0000256" key="1">
    <source>
        <dbReference type="ARBA" id="ARBA00000085"/>
    </source>
</evidence>
<name>A0A368KXV4_9BACT</name>
<dbReference type="GO" id="GO:0000155">
    <property type="term" value="F:phosphorelay sensor kinase activity"/>
    <property type="evidence" value="ECO:0007669"/>
    <property type="project" value="InterPro"/>
</dbReference>
<dbReference type="PANTHER" id="PTHR45436">
    <property type="entry name" value="SENSOR HISTIDINE KINASE YKOH"/>
    <property type="match status" value="1"/>
</dbReference>
<dbReference type="PANTHER" id="PTHR45436:SF5">
    <property type="entry name" value="SENSOR HISTIDINE KINASE TRCS"/>
    <property type="match status" value="1"/>
</dbReference>
<evidence type="ECO:0000256" key="10">
    <source>
        <dbReference type="ARBA" id="ARBA00023136"/>
    </source>
</evidence>
<dbReference type="InterPro" id="IPR036890">
    <property type="entry name" value="HATPase_C_sf"/>
</dbReference>
<dbReference type="InterPro" id="IPR005467">
    <property type="entry name" value="His_kinase_dom"/>
</dbReference>
<dbReference type="SMART" id="SM00304">
    <property type="entry name" value="HAMP"/>
    <property type="match status" value="1"/>
</dbReference>
<dbReference type="PRINTS" id="PR00344">
    <property type="entry name" value="BCTRLSENSOR"/>
</dbReference>
<gene>
    <name evidence="14" type="ORF">DTL42_03830</name>
</gene>
<dbReference type="SUPFAM" id="SSF158472">
    <property type="entry name" value="HAMP domain-like"/>
    <property type="match status" value="1"/>
</dbReference>
<comment type="subcellular location">
    <subcellularLocation>
        <location evidence="2">Membrane</location>
    </subcellularLocation>
</comment>
<feature type="domain" description="Histidine kinase" evidence="12">
    <location>
        <begin position="246"/>
        <end position="464"/>
    </location>
</feature>
<proteinExistence type="predicted"/>
<dbReference type="InterPro" id="IPR003594">
    <property type="entry name" value="HATPase_dom"/>
</dbReference>
<evidence type="ECO:0000256" key="4">
    <source>
        <dbReference type="ARBA" id="ARBA00022553"/>
    </source>
</evidence>
<dbReference type="Pfam" id="PF00512">
    <property type="entry name" value="HisKA"/>
    <property type="match status" value="1"/>
</dbReference>
<evidence type="ECO:0000259" key="13">
    <source>
        <dbReference type="PROSITE" id="PS50885"/>
    </source>
</evidence>
<evidence type="ECO:0000256" key="5">
    <source>
        <dbReference type="ARBA" id="ARBA00022679"/>
    </source>
</evidence>
<keyword evidence="4" id="KW-0597">Phosphoprotein</keyword>
<dbReference type="PROSITE" id="PS50109">
    <property type="entry name" value="HIS_KIN"/>
    <property type="match status" value="1"/>
</dbReference>
<evidence type="ECO:0000313" key="15">
    <source>
        <dbReference type="Proteomes" id="UP000253562"/>
    </source>
</evidence>
<evidence type="ECO:0000256" key="11">
    <source>
        <dbReference type="SAM" id="Phobius"/>
    </source>
</evidence>
<keyword evidence="5" id="KW-0808">Transferase</keyword>
<evidence type="ECO:0000256" key="2">
    <source>
        <dbReference type="ARBA" id="ARBA00004370"/>
    </source>
</evidence>
<dbReference type="FunFam" id="3.30.565.10:FF:000006">
    <property type="entry name" value="Sensor histidine kinase WalK"/>
    <property type="match status" value="1"/>
</dbReference>
<keyword evidence="8 11" id="KW-1133">Transmembrane helix</keyword>
<comment type="caution">
    <text evidence="14">The sequence shown here is derived from an EMBL/GenBank/DDBJ whole genome shotgun (WGS) entry which is preliminary data.</text>
</comment>
<evidence type="ECO:0000256" key="9">
    <source>
        <dbReference type="ARBA" id="ARBA00023012"/>
    </source>
</evidence>
<dbReference type="InterPro" id="IPR036097">
    <property type="entry name" value="HisK_dim/P_sf"/>
</dbReference>
<dbReference type="Gene3D" id="1.10.287.130">
    <property type="match status" value="1"/>
</dbReference>
<dbReference type="SUPFAM" id="SSF47384">
    <property type="entry name" value="Homodimeric domain of signal transducing histidine kinase"/>
    <property type="match status" value="1"/>
</dbReference>
<comment type="catalytic activity">
    <reaction evidence="1">
        <text>ATP + protein L-histidine = ADP + protein N-phospho-L-histidine.</text>
        <dbReference type="EC" id="2.7.13.3"/>
    </reaction>
</comment>
<keyword evidence="10 11" id="KW-0472">Membrane</keyword>
<evidence type="ECO:0000256" key="6">
    <source>
        <dbReference type="ARBA" id="ARBA00022692"/>
    </source>
</evidence>
<protein>
    <recommendedName>
        <fullName evidence="3">histidine kinase</fullName>
        <ecNumber evidence="3">2.7.13.3</ecNumber>
    </recommendedName>
</protein>
<keyword evidence="6 11" id="KW-0812">Transmembrane</keyword>
<accession>A0A368KXV4</accession>
<reference evidence="14 15" key="1">
    <citation type="submission" date="2018-07" db="EMBL/GenBank/DDBJ databases">
        <title>Comparative genomes isolates from brazilian mangrove.</title>
        <authorList>
            <person name="De Araujo J.E."/>
            <person name="Taketani R.G."/>
            <person name="Silva M.C.P."/>
            <person name="Lourenco M.V."/>
            <person name="Oliveira V.M."/>
            <person name="Andreote F.D."/>
        </authorList>
    </citation>
    <scope>NUCLEOTIDE SEQUENCE [LARGE SCALE GENOMIC DNA]</scope>
    <source>
        <strain evidence="14 15">HEX PRIS-MGV</strain>
    </source>
</reference>
<evidence type="ECO:0000259" key="12">
    <source>
        <dbReference type="PROSITE" id="PS50109"/>
    </source>
</evidence>
<evidence type="ECO:0000256" key="8">
    <source>
        <dbReference type="ARBA" id="ARBA00022989"/>
    </source>
</evidence>
<keyword evidence="7 14" id="KW-0418">Kinase</keyword>
<dbReference type="Proteomes" id="UP000253562">
    <property type="component" value="Unassembled WGS sequence"/>
</dbReference>
<evidence type="ECO:0000256" key="3">
    <source>
        <dbReference type="ARBA" id="ARBA00012438"/>
    </source>
</evidence>
<dbReference type="Gene3D" id="3.30.565.10">
    <property type="entry name" value="Histidine kinase-like ATPase, C-terminal domain"/>
    <property type="match status" value="1"/>
</dbReference>
<dbReference type="InterPro" id="IPR003661">
    <property type="entry name" value="HisK_dim/P_dom"/>
</dbReference>
<feature type="domain" description="HAMP" evidence="13">
    <location>
        <begin position="185"/>
        <end position="238"/>
    </location>
</feature>